<feature type="binding site" evidence="3">
    <location>
        <position position="455"/>
    </location>
    <ligand>
        <name>Zn(2+)</name>
        <dbReference type="ChEBI" id="CHEBI:29105"/>
        <label>2</label>
    </ligand>
</feature>
<evidence type="ECO:0000256" key="5">
    <source>
        <dbReference type="SAM" id="SignalP"/>
    </source>
</evidence>
<feature type="domain" description="DUF7151" evidence="6">
    <location>
        <begin position="40"/>
        <end position="86"/>
    </location>
</feature>
<evidence type="ECO:0000313" key="8">
    <source>
        <dbReference type="EMBL" id="MDO6577267.1"/>
    </source>
</evidence>
<dbReference type="SUPFAM" id="SSF53649">
    <property type="entry name" value="Alkaline phosphatase-like"/>
    <property type="match status" value="1"/>
</dbReference>
<dbReference type="Proteomes" id="UP000056750">
    <property type="component" value="Chromosome"/>
</dbReference>
<dbReference type="GO" id="GO:0004035">
    <property type="term" value="F:alkaline phosphatase activity"/>
    <property type="evidence" value="ECO:0007669"/>
    <property type="project" value="UniProtKB-EC"/>
</dbReference>
<organism evidence="8 10">
    <name type="scientific">Alteromonas stellipolaris</name>
    <dbReference type="NCBI Taxonomy" id="233316"/>
    <lineage>
        <taxon>Bacteria</taxon>
        <taxon>Pseudomonadati</taxon>
        <taxon>Pseudomonadota</taxon>
        <taxon>Gammaproteobacteria</taxon>
        <taxon>Alteromonadales</taxon>
        <taxon>Alteromonadaceae</taxon>
        <taxon>Alteromonas/Salinimonas group</taxon>
        <taxon>Alteromonas</taxon>
    </lineage>
</organism>
<dbReference type="EMBL" id="CP013926">
    <property type="protein sequence ID" value="AMJ74862.1"/>
    <property type="molecule type" value="Genomic_DNA"/>
</dbReference>
<reference evidence="8" key="2">
    <citation type="submission" date="2023-07" db="EMBL/GenBank/DDBJ databases">
        <title>Genome content predicts the carbon catabolic preferences of heterotrophic bacteria.</title>
        <authorList>
            <person name="Gralka M."/>
        </authorList>
    </citation>
    <scope>NUCLEOTIDE SEQUENCE</scope>
    <source>
        <strain evidence="8">F2M12</strain>
    </source>
</reference>
<sequence length="637" mass="66816">MKLFKLSIVALAVAGLTACSLEGDDGNDGAAGVDGSNGLNSLTVQTALAVGDANCPNSGVQFDSGLDTNADGTLGSDEITDTSYVCSPGSSEVATGELLTTLNNDWFIAASAEVENNKQVWMDATGTSASISSANIEVAQVANDEELQAMVADLRGKAKNVILFVGDGMGISTITAARILDGQLKGLDGEENQLSFGKFPFSGLSKTYNVDAQTPDSAGTMTAMVSGVKTDVGVIGVDEDIERGECSTVAGNELVTALELAEIAGKSTGIISTARITHATPAATYAKSADRNWEDISDMPEDAVTAGCLDIADQLVNFETNLEANYEGLDVDGLEVVMGGGRRHFLPKDAAFNSIDAASEVEGDRTDGRDLTAEWQEMYENGVYIVDQSGFDGLDTETTERVFGLFNESHMQYEADRGNDIAGEPSVAEMTEAAINILDNNDEGFFLMVESGRIDHAHHAGNAYGALYDTLAFADAVAMADELTNDEDTLIIVTADHGHVFTIAGYPKRGNPILGKVVNVGADEAATASDGTPYTTLGYTNGLGFRNLGDETNSDAGYATAYDTGRKDLTDIDTTTPGYHQEALVPMGSETHSGEDVSIHAKGPGAFLVNGTNEQSVIFHIMDFAGDFVTQADAVVE</sequence>
<gene>
    <name evidence="7" type="ORF">AVL57_13355</name>
    <name evidence="8" type="ORF">Q4527_07675</name>
</gene>
<accession>A0AAW7YZT5</accession>
<dbReference type="PROSITE" id="PS51257">
    <property type="entry name" value="PROKAR_LIPOPROTEIN"/>
    <property type="match status" value="1"/>
</dbReference>
<feature type="binding site" evidence="3">
    <location>
        <position position="280"/>
    </location>
    <ligand>
        <name>Mg(2+)</name>
        <dbReference type="ChEBI" id="CHEBI:18420"/>
    </ligand>
</feature>
<evidence type="ECO:0000256" key="1">
    <source>
        <dbReference type="ARBA" id="ARBA00022553"/>
    </source>
</evidence>
<dbReference type="GO" id="GO:0046872">
    <property type="term" value="F:metal ion binding"/>
    <property type="evidence" value="ECO:0007669"/>
    <property type="project" value="UniProtKB-KW"/>
</dbReference>
<feature type="binding site" evidence="3">
    <location>
        <position position="450"/>
    </location>
    <ligand>
        <name>Mg(2+)</name>
        <dbReference type="ChEBI" id="CHEBI:18420"/>
    </ligand>
</feature>
<dbReference type="InterPro" id="IPR055575">
    <property type="entry name" value="DUF7151"/>
</dbReference>
<dbReference type="InterPro" id="IPR017850">
    <property type="entry name" value="Alkaline_phosphatase_core_sf"/>
</dbReference>
<keyword evidence="3" id="KW-0862">Zinc</keyword>
<evidence type="ECO:0000313" key="10">
    <source>
        <dbReference type="Proteomes" id="UP001170717"/>
    </source>
</evidence>
<dbReference type="PANTHER" id="PTHR11596:SF5">
    <property type="entry name" value="ALKALINE PHOSPHATASE"/>
    <property type="match status" value="1"/>
</dbReference>
<evidence type="ECO:0000259" key="6">
    <source>
        <dbReference type="Pfam" id="PF23657"/>
    </source>
</evidence>
<keyword evidence="3" id="KW-0460">Magnesium</keyword>
<comment type="cofactor">
    <cofactor evidence="3">
        <name>Zn(2+)</name>
        <dbReference type="ChEBI" id="CHEBI:29105"/>
    </cofactor>
    <text evidence="3">Binds 2 Zn(2+) ions.</text>
</comment>
<feature type="binding site" evidence="3">
    <location>
        <position position="167"/>
    </location>
    <ligand>
        <name>Zn(2+)</name>
        <dbReference type="ChEBI" id="CHEBI:29105"/>
        <label>2</label>
    </ligand>
</feature>
<evidence type="ECO:0000313" key="9">
    <source>
        <dbReference type="Proteomes" id="UP000056750"/>
    </source>
</evidence>
<dbReference type="PANTHER" id="PTHR11596">
    <property type="entry name" value="ALKALINE PHOSPHATASE"/>
    <property type="match status" value="1"/>
</dbReference>
<feature type="binding site" evidence="3">
    <location>
        <position position="592"/>
    </location>
    <ligand>
        <name>Zn(2+)</name>
        <dbReference type="ChEBI" id="CHEBI:29105"/>
        <label>2</label>
    </ligand>
</feature>
<reference evidence="7 9" key="1">
    <citation type="submission" date="2015-12" db="EMBL/GenBank/DDBJ databases">
        <title>Intraspecies pangenome expansion in the marine bacterium Alteromonas.</title>
        <authorList>
            <person name="Lopez-Perez M."/>
            <person name="Rodriguez-Valera F."/>
        </authorList>
    </citation>
    <scope>NUCLEOTIDE SEQUENCE [LARGE SCALE GENOMIC DNA]</scope>
    <source>
        <strain evidence="7 9">LMG 21861</strain>
    </source>
</reference>
<dbReference type="RefSeq" id="WP_057791014.1">
    <property type="nucleotide sequence ID" value="NZ_CAXIBE010000028.1"/>
</dbReference>
<dbReference type="CDD" id="cd16012">
    <property type="entry name" value="ALP"/>
    <property type="match status" value="1"/>
</dbReference>
<keyword evidence="3" id="KW-0479">Metal-binding</keyword>
<dbReference type="SMART" id="SM00098">
    <property type="entry name" value="alkPPc"/>
    <property type="match status" value="1"/>
</dbReference>
<comment type="cofactor">
    <cofactor evidence="3">
        <name>Mg(2+)</name>
        <dbReference type="ChEBI" id="CHEBI:18420"/>
    </cofactor>
    <text evidence="3">Binds 1 Mg(2+) ion.</text>
</comment>
<comment type="similarity">
    <text evidence="4">Belongs to the alkaline phosphatase family.</text>
</comment>
<keyword evidence="5" id="KW-0732">Signal</keyword>
<dbReference type="PRINTS" id="PR00113">
    <property type="entry name" value="ALKPHPHTASE"/>
</dbReference>
<evidence type="ECO:0000256" key="4">
    <source>
        <dbReference type="RuleBase" id="RU003946"/>
    </source>
</evidence>
<dbReference type="AlphaFoldDB" id="A0AAW7YZT5"/>
<feature type="active site" description="Phosphoserine intermediate" evidence="2">
    <location>
        <position position="217"/>
    </location>
</feature>
<name>A0AAW7YZT5_9ALTE</name>
<dbReference type="InterPro" id="IPR001952">
    <property type="entry name" value="Alkaline_phosphatase"/>
</dbReference>
<evidence type="ECO:0000256" key="2">
    <source>
        <dbReference type="PIRSR" id="PIRSR601952-1"/>
    </source>
</evidence>
<feature type="chain" id="PRO_5043947743" evidence="5">
    <location>
        <begin position="24"/>
        <end position="637"/>
    </location>
</feature>
<dbReference type="Pfam" id="PF00245">
    <property type="entry name" value="Alk_phosphatase"/>
    <property type="match status" value="1"/>
</dbReference>
<keyword evidence="1" id="KW-0597">Phosphoprotein</keyword>
<dbReference type="Pfam" id="PF23657">
    <property type="entry name" value="DUF7151"/>
    <property type="match status" value="1"/>
</dbReference>
<feature type="binding site" evidence="3">
    <location>
        <position position="278"/>
    </location>
    <ligand>
        <name>Mg(2+)</name>
        <dbReference type="ChEBI" id="CHEBI:18420"/>
    </ligand>
</feature>
<dbReference type="EC" id="3.1.3.1" evidence="8"/>
<evidence type="ECO:0000256" key="3">
    <source>
        <dbReference type="PIRSR" id="PIRSR601952-2"/>
    </source>
</evidence>
<proteinExistence type="inferred from homology"/>
<dbReference type="Gene3D" id="3.40.720.10">
    <property type="entry name" value="Alkaline Phosphatase, subunit A"/>
    <property type="match status" value="1"/>
</dbReference>
<feature type="binding site" evidence="3">
    <location>
        <position position="497"/>
    </location>
    <ligand>
        <name>Zn(2+)</name>
        <dbReference type="ChEBI" id="CHEBI:29105"/>
        <label>2</label>
    </ligand>
</feature>
<feature type="binding site" evidence="3">
    <location>
        <position position="496"/>
    </location>
    <ligand>
        <name>Zn(2+)</name>
        <dbReference type="ChEBI" id="CHEBI:29105"/>
        <label>2</label>
    </ligand>
</feature>
<keyword evidence="8" id="KW-0378">Hydrolase</keyword>
<dbReference type="KEGG" id="asq:AVL57_13355"/>
<evidence type="ECO:0000313" key="7">
    <source>
        <dbReference type="EMBL" id="AMJ74862.1"/>
    </source>
</evidence>
<keyword evidence="9" id="KW-1185">Reference proteome</keyword>
<dbReference type="Proteomes" id="UP001170717">
    <property type="component" value="Unassembled WGS sequence"/>
</dbReference>
<feature type="binding site" evidence="3">
    <location>
        <position position="459"/>
    </location>
    <ligand>
        <name>Zn(2+)</name>
        <dbReference type="ChEBI" id="CHEBI:29105"/>
        <label>2</label>
    </ligand>
</feature>
<dbReference type="EMBL" id="JAUOQI010000004">
    <property type="protein sequence ID" value="MDO6577267.1"/>
    <property type="molecule type" value="Genomic_DNA"/>
</dbReference>
<protein>
    <submittedName>
        <fullName evidence="8">Alkaline phosphatase</fullName>
        <ecNumber evidence="8">3.1.3.1</ecNumber>
    </submittedName>
</protein>
<feature type="signal peptide" evidence="5">
    <location>
        <begin position="1"/>
        <end position="23"/>
    </location>
</feature>
<feature type="binding site" evidence="3">
    <location>
        <position position="167"/>
    </location>
    <ligand>
        <name>Mg(2+)</name>
        <dbReference type="ChEBI" id="CHEBI:18420"/>
    </ligand>
</feature>